<keyword evidence="1" id="KW-1133">Transmembrane helix</keyword>
<dbReference type="AlphaFoldDB" id="A0A553II59"/>
<sequence length="271" mass="30989">MFLVKYFKMGFQFPKLIENSRKVHALKVFIYFILLTFIANFPLTWLTFEEQGSKINFIEHNLTETTPNWSSLPSITITSGGIDSNALNGSSYAHENFIYYFGYDESIESVTNKNIVIFYADYIQYIDINKNTTSSPNYKGFETPIMLSQLNISTGDERIRDYQLFGESIEKSFSDQIILFTVIRNQSVQFLATLIYIIVLSGIIQLFRFGFQNFLSYLEGLNFIVLASTLPSVLALIFGLILPGFAPVVFNLVLGLIVMLVFLVFSRKNFS</sequence>
<protein>
    <submittedName>
        <fullName evidence="2">DUF1189 domain-containing protein</fullName>
    </submittedName>
</protein>
<dbReference type="Proteomes" id="UP000315938">
    <property type="component" value="Unassembled WGS sequence"/>
</dbReference>
<feature type="transmembrane region" description="Helical" evidence="1">
    <location>
        <begin position="28"/>
        <end position="48"/>
    </location>
</feature>
<proteinExistence type="predicted"/>
<evidence type="ECO:0000256" key="1">
    <source>
        <dbReference type="SAM" id="Phobius"/>
    </source>
</evidence>
<feature type="transmembrane region" description="Helical" evidence="1">
    <location>
        <begin position="248"/>
        <end position="265"/>
    </location>
</feature>
<organism evidence="2 3">
    <name type="scientific">Acholeplasma laidlawii</name>
    <dbReference type="NCBI Taxonomy" id="2148"/>
    <lineage>
        <taxon>Bacteria</taxon>
        <taxon>Bacillati</taxon>
        <taxon>Mycoplasmatota</taxon>
        <taxon>Mollicutes</taxon>
        <taxon>Acholeplasmatales</taxon>
        <taxon>Acholeplasmataceae</taxon>
        <taxon>Acholeplasma</taxon>
    </lineage>
</organism>
<feature type="transmembrane region" description="Helical" evidence="1">
    <location>
        <begin position="223"/>
        <end position="242"/>
    </location>
</feature>
<dbReference type="RefSeq" id="WP_012242610.1">
    <property type="nucleotide sequence ID" value="NZ_JACAOH010000001.1"/>
</dbReference>
<accession>A0A553II59</accession>
<evidence type="ECO:0000313" key="2">
    <source>
        <dbReference type="EMBL" id="TRX99890.1"/>
    </source>
</evidence>
<dbReference type="Pfam" id="PF06691">
    <property type="entry name" value="DUF1189"/>
    <property type="match status" value="1"/>
</dbReference>
<reference evidence="2 3" key="1">
    <citation type="submission" date="2019-07" db="EMBL/GenBank/DDBJ databases">
        <title>Genome sequence of Acholeplasma laidlawii strain with increased resistance to erythromycin.</title>
        <authorList>
            <person name="Medvedeva E.S."/>
            <person name="Baranova N.B."/>
            <person name="Siniagina M.N."/>
            <person name="Mouzykantov A."/>
            <person name="Chernova O.A."/>
            <person name="Chernov V.M."/>
        </authorList>
    </citation>
    <scope>NUCLEOTIDE SEQUENCE [LARGE SCALE GENOMIC DNA]</scope>
    <source>
        <strain evidence="2 3">PG8REry</strain>
    </source>
</reference>
<comment type="caution">
    <text evidence="2">The sequence shown here is derived from an EMBL/GenBank/DDBJ whole genome shotgun (WGS) entry which is preliminary data.</text>
</comment>
<dbReference type="EMBL" id="VKID01000001">
    <property type="protein sequence ID" value="TRX99890.1"/>
    <property type="molecule type" value="Genomic_DNA"/>
</dbReference>
<gene>
    <name evidence="2" type="ORF">FNV44_02285</name>
</gene>
<evidence type="ECO:0000313" key="3">
    <source>
        <dbReference type="Proteomes" id="UP000315938"/>
    </source>
</evidence>
<dbReference type="InterPro" id="IPR009574">
    <property type="entry name" value="DUF1189"/>
</dbReference>
<feature type="transmembrane region" description="Helical" evidence="1">
    <location>
        <begin position="190"/>
        <end position="211"/>
    </location>
</feature>
<keyword evidence="1" id="KW-0812">Transmembrane</keyword>
<keyword evidence="1" id="KW-0472">Membrane</keyword>
<name>A0A553II59_ACHLA</name>